<evidence type="ECO:0000313" key="10">
    <source>
        <dbReference type="Proteomes" id="UP000031518"/>
    </source>
</evidence>
<evidence type="ECO:0000256" key="1">
    <source>
        <dbReference type="ARBA" id="ARBA00004571"/>
    </source>
</evidence>
<dbReference type="Pfam" id="PF13620">
    <property type="entry name" value="CarboxypepD_reg"/>
    <property type="match status" value="1"/>
</dbReference>
<dbReference type="RefSeq" id="WP_041973241.1">
    <property type="nucleotide sequence ID" value="NZ_CBXV010000001.1"/>
</dbReference>
<feature type="domain" description="TonB-dependent transporter Oar-like beta-barrel" evidence="8">
    <location>
        <begin position="242"/>
        <end position="1210"/>
    </location>
</feature>
<protein>
    <submittedName>
        <fullName evidence="9">Outer membrane receptor protein</fullName>
    </submittedName>
</protein>
<evidence type="ECO:0000313" key="9">
    <source>
        <dbReference type="EMBL" id="CDM64191.1"/>
    </source>
</evidence>
<dbReference type="Gene3D" id="2.40.170.20">
    <property type="entry name" value="TonB-dependent receptor, beta-barrel domain"/>
    <property type="match status" value="1"/>
</dbReference>
<dbReference type="PANTHER" id="PTHR30069:SF46">
    <property type="entry name" value="OAR PROTEIN"/>
    <property type="match status" value="1"/>
</dbReference>
<keyword evidence="7" id="KW-0732">Signal</keyword>
<dbReference type="InterPro" id="IPR036942">
    <property type="entry name" value="Beta-barrel_TonB_sf"/>
</dbReference>
<dbReference type="InterPro" id="IPR057601">
    <property type="entry name" value="Oar-like_b-barrel"/>
</dbReference>
<dbReference type="Gene3D" id="2.60.40.1120">
    <property type="entry name" value="Carboxypeptidase-like, regulatory domain"/>
    <property type="match status" value="1"/>
</dbReference>
<keyword evidence="5" id="KW-0472">Membrane</keyword>
<keyword evidence="3" id="KW-1134">Transmembrane beta strand</keyword>
<evidence type="ECO:0000256" key="6">
    <source>
        <dbReference type="ARBA" id="ARBA00023237"/>
    </source>
</evidence>
<dbReference type="Proteomes" id="UP000031518">
    <property type="component" value="Unassembled WGS sequence"/>
</dbReference>
<proteinExistence type="predicted"/>
<reference evidence="9 10" key="1">
    <citation type="submission" date="2013-12" db="EMBL/GenBank/DDBJ databases">
        <authorList>
            <person name="Stott M."/>
        </authorList>
    </citation>
    <scope>NUCLEOTIDE SEQUENCE [LARGE SCALE GENOMIC DNA]</scope>
    <source>
        <strain evidence="9 10">K22</strain>
    </source>
</reference>
<dbReference type="SUPFAM" id="SSF56935">
    <property type="entry name" value="Porins"/>
    <property type="match status" value="1"/>
</dbReference>
<keyword evidence="4" id="KW-0812">Transmembrane</keyword>
<dbReference type="GO" id="GO:0044718">
    <property type="term" value="P:siderophore transmembrane transport"/>
    <property type="evidence" value="ECO:0007669"/>
    <property type="project" value="TreeGrafter"/>
</dbReference>
<dbReference type="InterPro" id="IPR039426">
    <property type="entry name" value="TonB-dep_rcpt-like"/>
</dbReference>
<dbReference type="GO" id="GO:0009279">
    <property type="term" value="C:cell outer membrane"/>
    <property type="evidence" value="ECO:0007669"/>
    <property type="project" value="UniProtKB-SubCell"/>
</dbReference>
<dbReference type="OrthoDB" id="97893at2"/>
<evidence type="ECO:0000256" key="7">
    <source>
        <dbReference type="SAM" id="SignalP"/>
    </source>
</evidence>
<feature type="chain" id="PRO_5002110264" evidence="7">
    <location>
        <begin position="20"/>
        <end position="1330"/>
    </location>
</feature>
<dbReference type="InterPro" id="IPR008969">
    <property type="entry name" value="CarboxyPept-like_regulatory"/>
</dbReference>
<keyword evidence="6" id="KW-0998">Cell outer membrane</keyword>
<feature type="signal peptide" evidence="7">
    <location>
        <begin position="1"/>
        <end position="19"/>
    </location>
</feature>
<name>A0A0B6WT62_9BACT</name>
<evidence type="ECO:0000259" key="8">
    <source>
        <dbReference type="Pfam" id="PF25183"/>
    </source>
</evidence>
<keyword evidence="2" id="KW-0813">Transport</keyword>
<reference evidence="9 10" key="2">
    <citation type="submission" date="2015-01" db="EMBL/GenBank/DDBJ databases">
        <title>Complete genome sequence of Pyrinomonas methylaliphatogenes type strain K22T.</title>
        <authorList>
            <person name="Lee K.C.Y."/>
            <person name="Power J.F."/>
            <person name="Dunfield P.F."/>
            <person name="Morgan X.C."/>
            <person name="Huttenhower C."/>
            <person name="Stott M.B."/>
        </authorList>
    </citation>
    <scope>NUCLEOTIDE SEQUENCE [LARGE SCALE GENOMIC DNA]</scope>
    <source>
        <strain evidence="9 10">K22</strain>
    </source>
</reference>
<dbReference type="Pfam" id="PF25183">
    <property type="entry name" value="OMP_b-brl_4"/>
    <property type="match status" value="1"/>
</dbReference>
<evidence type="ECO:0000256" key="2">
    <source>
        <dbReference type="ARBA" id="ARBA00022448"/>
    </source>
</evidence>
<keyword evidence="9" id="KW-0675">Receptor</keyword>
<keyword evidence="10" id="KW-1185">Reference proteome</keyword>
<sequence precursor="true">MRLTRVFIAMVFSVCAAFAQTNKGGISGTVFDPNGAAVAGATVTITNLGTNQSIQVTTSESGAYSVSNLDPVTYSVTVEAAGFKRAVVERVKVDTAVTTTVNVTLELGGLGEQVTVVSDAPLINVESGTTSQTVIEREIQDIPLNNRSVLDLAVTLPNVSGDAGSEDPTVTSGQPVPGFNLSLNGGRPGSTVILADGVNNTGVGIARAVVSFTPETVQEFTVQTSAYDASFGSTGGGVINATTKSGTNRFNGVALWYTRNPATNARVWTQGSVRPPNNLRYNQVSVTVGGPVYLPRFGEGGPFWYDGHNRTFFFFAYEPRWRRDFVVTDALLPTDAMRAGDFSNLVRLSNGWAPKDVVAQFPQIQNQIIDPNPAIYRQFNLDPVTRRLTPIILQSGQTYPQFSYNGRLNVIPPEYLDPTALKALQYLPHAGSYFINNSGQLANYIVNRFVRQDETRYTLRLDHNFTASNRANFRLTVTPAIGLRGFGSDVNGNTGVYSDAKQIVIGDNHTFSPRVVNDLRLSYTRGVFSEDFWPEFSIKGGRNLATELGIPSLTAGGIPLFNTNADGVNAFASIGSSGSTNNFNVEERYNINDTIYWTRGNMSWKFGVDLSHALLNVIPFFGATGGRWDFRVVNTSSNRTANTTAGGNVFASLLLGVPNQVLARPLLIPYYYRWNSAAAFVQDDWKVRPNLTLNLGLRYSLQLPRTEKNNLQGVFLPELAKEFPLPTPITVAGRTFTTALVPPFAFAGRGGRSKYIFPPNYLDFEPRFGFAWNPGVPGWMRGRSLVIRGGYGLSHLPLTGNNRLPNPDFGATNTISTTATGSTGAVDPTQPVRMCCNPPLYNPVSPEAALNIPPDGLIYLNSLAIPGFAVPKDVKTPYVQNWNLTLQYEPIRNLVVEIAYVGSKGTHLFMPLINLNPRDFDFVELLNANNINPDNTRTDPLGRRGLNGAVLSIPNGTLGSRYLGFDRLFEFYDTSANSIYHAGYISVRRRVSRGLTLNANYTYGKSIDDASDASPDTRVLAVPSVQGHVSFGAPRSADRAVSTFDIKHNFNTTFIYDLPFGRGRQFLAHANPLVEGTLGGWTVSGVFRLQGGTPFVPSIVDANGLSGITHTIRPDIVPGVPLKNPLWSPNCRVGQTCEPYINPAAFMRPVKGELGNAPRTLDVRGPMQQFFDFSFQKNFPLPWIGEDGRRRVQFRVDLINAFNHPVFRLNNLDFMGMPDETPLSAAEYDAWVAFSPSTRPARSTPAGAQLFSTIQSFITSNRLPSGALPPDYYHIRLPQGFATRDPNSFDISTLEGFKLFRLRKAYSPNFGTLRELGNPRYIQFGIKIYF</sequence>
<comment type="subcellular location">
    <subcellularLocation>
        <location evidence="1">Cell outer membrane</location>
        <topology evidence="1">Multi-pass membrane protein</topology>
    </subcellularLocation>
</comment>
<dbReference type="PANTHER" id="PTHR30069">
    <property type="entry name" value="TONB-DEPENDENT OUTER MEMBRANE RECEPTOR"/>
    <property type="match status" value="1"/>
</dbReference>
<evidence type="ECO:0000256" key="4">
    <source>
        <dbReference type="ARBA" id="ARBA00022692"/>
    </source>
</evidence>
<dbReference type="SUPFAM" id="SSF49464">
    <property type="entry name" value="Carboxypeptidase regulatory domain-like"/>
    <property type="match status" value="1"/>
</dbReference>
<evidence type="ECO:0000256" key="3">
    <source>
        <dbReference type="ARBA" id="ARBA00022452"/>
    </source>
</evidence>
<accession>A0A0B6WT62</accession>
<dbReference type="GO" id="GO:0015344">
    <property type="term" value="F:siderophore uptake transmembrane transporter activity"/>
    <property type="evidence" value="ECO:0007669"/>
    <property type="project" value="TreeGrafter"/>
</dbReference>
<organism evidence="9 10">
    <name type="scientific">Pyrinomonas methylaliphatogenes</name>
    <dbReference type="NCBI Taxonomy" id="454194"/>
    <lineage>
        <taxon>Bacteria</taxon>
        <taxon>Pseudomonadati</taxon>
        <taxon>Acidobacteriota</taxon>
        <taxon>Blastocatellia</taxon>
        <taxon>Blastocatellales</taxon>
        <taxon>Pyrinomonadaceae</taxon>
        <taxon>Pyrinomonas</taxon>
    </lineage>
</organism>
<dbReference type="STRING" id="454194.PYK22_00183"/>
<gene>
    <name evidence="9" type="ORF">PYK22_00183</name>
</gene>
<evidence type="ECO:0000256" key="5">
    <source>
        <dbReference type="ARBA" id="ARBA00023136"/>
    </source>
</evidence>
<dbReference type="EMBL" id="CBXV010000001">
    <property type="protein sequence ID" value="CDM64191.1"/>
    <property type="molecule type" value="Genomic_DNA"/>
</dbReference>